<keyword evidence="2" id="KW-1185">Reference proteome</keyword>
<accession>A0A1I2HNZ1</accession>
<dbReference type="InterPro" id="IPR027417">
    <property type="entry name" value="P-loop_NTPase"/>
</dbReference>
<keyword evidence="1" id="KW-0808">Transferase</keyword>
<sequence length="240" mass="27467">MKNFLSNFLLGATSQQKKTKYPGPVIMISRECGCSAKRIAIKLSKILSGYSYHSETKTDVEWRWVSKEIIEEAAQELEMDPGRVKNVFLSEAKMNLHEVTTAFSTDKVYDAEDQQVIDTVRNVILRIAEVGNFIIVGRAAGSIARDISHKLSIKLQAPLDWRINRIMQISNMSKDEAQEYVLEIDRQRDLFVEHVNGQKMNNNDFDLIFNYATMQDDYIVDAIINIMKNKGIIINNENES</sequence>
<reference evidence="1 2" key="1">
    <citation type="submission" date="2016-10" db="EMBL/GenBank/DDBJ databases">
        <authorList>
            <person name="de Groot N.N."/>
        </authorList>
    </citation>
    <scope>NUCLEOTIDE SEQUENCE [LARGE SCALE GENOMIC DNA]</scope>
    <source>
        <strain evidence="1 2">CGMCC 1.9156</strain>
    </source>
</reference>
<gene>
    <name evidence="1" type="ORF">SAMN05216283_104173</name>
</gene>
<dbReference type="Pfam" id="PF13189">
    <property type="entry name" value="Cytidylate_kin2"/>
    <property type="match status" value="1"/>
</dbReference>
<evidence type="ECO:0000313" key="2">
    <source>
        <dbReference type="Proteomes" id="UP000198964"/>
    </source>
</evidence>
<organism evidence="1 2">
    <name type="scientific">Sunxiuqinia elliptica</name>
    <dbReference type="NCBI Taxonomy" id="655355"/>
    <lineage>
        <taxon>Bacteria</taxon>
        <taxon>Pseudomonadati</taxon>
        <taxon>Bacteroidota</taxon>
        <taxon>Bacteroidia</taxon>
        <taxon>Marinilabiliales</taxon>
        <taxon>Prolixibacteraceae</taxon>
        <taxon>Sunxiuqinia</taxon>
    </lineage>
</organism>
<dbReference type="STRING" id="655355.SAMN05216283_104173"/>
<dbReference type="AlphaFoldDB" id="A0A1I2HNZ1"/>
<dbReference type="Gene3D" id="3.40.50.300">
    <property type="entry name" value="P-loop containing nucleotide triphosphate hydrolases"/>
    <property type="match status" value="1"/>
</dbReference>
<dbReference type="Proteomes" id="UP000198964">
    <property type="component" value="Unassembled WGS sequence"/>
</dbReference>
<evidence type="ECO:0000313" key="1">
    <source>
        <dbReference type="EMBL" id="SFF31133.1"/>
    </source>
</evidence>
<proteinExistence type="predicted"/>
<dbReference type="EMBL" id="FONW01000004">
    <property type="protein sequence ID" value="SFF31133.1"/>
    <property type="molecule type" value="Genomic_DNA"/>
</dbReference>
<dbReference type="GO" id="GO:0016301">
    <property type="term" value="F:kinase activity"/>
    <property type="evidence" value="ECO:0007669"/>
    <property type="project" value="UniProtKB-KW"/>
</dbReference>
<keyword evidence="1" id="KW-0418">Kinase</keyword>
<name>A0A1I2HNZ1_9BACT</name>
<protein>
    <submittedName>
        <fullName evidence="1">Cytidylate kinase</fullName>
    </submittedName>
</protein>
<dbReference type="RefSeq" id="WP_093919853.1">
    <property type="nucleotide sequence ID" value="NZ_FONW01000004.1"/>
</dbReference>